<feature type="region of interest" description="Disordered" evidence="4">
    <location>
        <begin position="268"/>
        <end position="308"/>
    </location>
</feature>
<dbReference type="Gene3D" id="3.90.550.10">
    <property type="entry name" value="Spore Coat Polysaccharide Biosynthesis Protein SpsA, Chain A"/>
    <property type="match status" value="1"/>
</dbReference>
<proteinExistence type="inferred from homology"/>
<evidence type="ECO:0000256" key="2">
    <source>
        <dbReference type="ARBA" id="ARBA00022676"/>
    </source>
</evidence>
<gene>
    <name evidence="6" type="ORF">C6N75_27340</name>
</gene>
<evidence type="ECO:0000256" key="1">
    <source>
        <dbReference type="ARBA" id="ARBA00006739"/>
    </source>
</evidence>
<comment type="similarity">
    <text evidence="1">Belongs to the glycosyltransferase 2 family.</text>
</comment>
<dbReference type="EMBL" id="PVLV01000573">
    <property type="protein sequence ID" value="PRH76117.1"/>
    <property type="molecule type" value="Genomic_DNA"/>
</dbReference>
<evidence type="ECO:0000313" key="7">
    <source>
        <dbReference type="Proteomes" id="UP000239322"/>
    </source>
</evidence>
<evidence type="ECO:0000313" key="6">
    <source>
        <dbReference type="EMBL" id="PRH76117.1"/>
    </source>
</evidence>
<dbReference type="InterPro" id="IPR001173">
    <property type="entry name" value="Glyco_trans_2-like"/>
</dbReference>
<keyword evidence="7" id="KW-1185">Reference proteome</keyword>
<accession>A0A2S9PP40</accession>
<name>A0A2S9PP40_9ACTN</name>
<dbReference type="PANTHER" id="PTHR43685">
    <property type="entry name" value="GLYCOSYLTRANSFERASE"/>
    <property type="match status" value="1"/>
</dbReference>
<keyword evidence="3 6" id="KW-0808">Transferase</keyword>
<dbReference type="PANTHER" id="PTHR43685:SF5">
    <property type="entry name" value="GLYCOSYLTRANSFERASE EPSE-RELATED"/>
    <property type="match status" value="1"/>
</dbReference>
<evidence type="ECO:0000259" key="5">
    <source>
        <dbReference type="Pfam" id="PF00535"/>
    </source>
</evidence>
<keyword evidence="2" id="KW-0328">Glycosyltransferase</keyword>
<dbReference type="Pfam" id="PF00535">
    <property type="entry name" value="Glycos_transf_2"/>
    <property type="match status" value="1"/>
</dbReference>
<feature type="domain" description="Glycosyltransferase 2-like" evidence="5">
    <location>
        <begin position="2"/>
        <end position="156"/>
    </location>
</feature>
<dbReference type="InterPro" id="IPR050834">
    <property type="entry name" value="Glycosyltransf_2"/>
</dbReference>
<feature type="compositionally biased region" description="Basic and acidic residues" evidence="4">
    <location>
        <begin position="268"/>
        <end position="278"/>
    </location>
</feature>
<dbReference type="SUPFAM" id="SSF53448">
    <property type="entry name" value="Nucleotide-diphospho-sugar transferases"/>
    <property type="match status" value="1"/>
</dbReference>
<evidence type="ECO:0000256" key="4">
    <source>
        <dbReference type="SAM" id="MobiDB-lite"/>
    </source>
</evidence>
<comment type="caution">
    <text evidence="6">The sequence shown here is derived from an EMBL/GenBank/DDBJ whole genome shotgun (WGS) entry which is preliminary data.</text>
</comment>
<dbReference type="AlphaFoldDB" id="A0A2S9PP40"/>
<dbReference type="Proteomes" id="UP000239322">
    <property type="component" value="Unassembled WGS sequence"/>
</dbReference>
<organism evidence="6 7">
    <name type="scientific">Streptomyces solincola</name>
    <dbReference type="NCBI Taxonomy" id="2100817"/>
    <lineage>
        <taxon>Bacteria</taxon>
        <taxon>Bacillati</taxon>
        <taxon>Actinomycetota</taxon>
        <taxon>Actinomycetes</taxon>
        <taxon>Kitasatosporales</taxon>
        <taxon>Streptomycetaceae</taxon>
        <taxon>Streptomyces</taxon>
    </lineage>
</organism>
<dbReference type="GO" id="GO:0016757">
    <property type="term" value="F:glycosyltransferase activity"/>
    <property type="evidence" value="ECO:0007669"/>
    <property type="project" value="UniProtKB-KW"/>
</dbReference>
<reference evidence="6 7" key="1">
    <citation type="submission" date="2018-03" db="EMBL/GenBank/DDBJ databases">
        <title>Novel Streptomyces sp. from soil.</title>
        <authorList>
            <person name="Tan G.Y.A."/>
            <person name="Lee Z.Y."/>
        </authorList>
    </citation>
    <scope>NUCLEOTIDE SEQUENCE [LARGE SCALE GENOMIC DNA]</scope>
    <source>
        <strain evidence="6 7">ST5x</strain>
    </source>
</reference>
<feature type="compositionally biased region" description="Low complexity" evidence="4">
    <location>
        <begin position="289"/>
        <end position="300"/>
    </location>
</feature>
<dbReference type="OrthoDB" id="9787979at2"/>
<evidence type="ECO:0000256" key="3">
    <source>
        <dbReference type="ARBA" id="ARBA00022679"/>
    </source>
</evidence>
<dbReference type="InterPro" id="IPR029044">
    <property type="entry name" value="Nucleotide-diphossugar_trans"/>
</dbReference>
<sequence>MVVLSHDRREGLLATLDRLAALPERPPVVVVDNASTDGAPAAVARRHPRVTLVAAGGNTGAAGRTLGVRAARTPYVAFSDDDSWWRPGALRRAADLLDAHDRLALLAARVTVEPGGAEDPVNAELAASPLGRAADLPGPRVLGFLACAAVARREAFLAAGGYHPALFVGGEETLLAYDLVARGWGVCHCPEVEAVHRPAGGERPGRRAVLRRNAVLTTWLRRPLGLAVRRTGVLLADARRDPAARAALGGLLVRLPVVLRDRRPLPPEAERLARRLDPESAAAPQRETAAPPRVAAAWRADTAEGDTP</sequence>
<protein>
    <submittedName>
        <fullName evidence="6">Glycosyl transferase</fullName>
    </submittedName>
</protein>